<proteinExistence type="predicted"/>
<evidence type="ECO:0000313" key="2">
    <source>
        <dbReference type="EMBL" id="CAK9075409.1"/>
    </source>
</evidence>
<accession>A0ABP0PK47</accession>
<protein>
    <submittedName>
        <fullName evidence="2">Uncharacterized protein</fullName>
    </submittedName>
</protein>
<reference evidence="2 3" key="1">
    <citation type="submission" date="2024-02" db="EMBL/GenBank/DDBJ databases">
        <authorList>
            <person name="Chen Y."/>
            <person name="Shah S."/>
            <person name="Dougan E. K."/>
            <person name="Thang M."/>
            <person name="Chan C."/>
        </authorList>
    </citation>
    <scope>NUCLEOTIDE SEQUENCE [LARGE SCALE GENOMIC DNA]</scope>
</reference>
<organism evidence="2 3">
    <name type="scientific">Durusdinium trenchii</name>
    <dbReference type="NCBI Taxonomy" id="1381693"/>
    <lineage>
        <taxon>Eukaryota</taxon>
        <taxon>Sar</taxon>
        <taxon>Alveolata</taxon>
        <taxon>Dinophyceae</taxon>
        <taxon>Suessiales</taxon>
        <taxon>Symbiodiniaceae</taxon>
        <taxon>Durusdinium</taxon>
    </lineage>
</organism>
<comment type="caution">
    <text evidence="2">The sequence shown here is derived from an EMBL/GenBank/DDBJ whole genome shotgun (WGS) entry which is preliminary data.</text>
</comment>
<feature type="region of interest" description="Disordered" evidence="1">
    <location>
        <begin position="177"/>
        <end position="315"/>
    </location>
</feature>
<sequence length="455" mass="49350">MNFHRKSLQTLQPYNQWSPDGAESEGDGESGCDGDGLVYDPQDYEQDSDVDEWFDNFLKSSSNLGSEADAPKALPDKVEPDECTRPVARPLQRSMTTGPSSGSNVLMIEESPVKVEVLGEDDKNPSNDTKAKKVEQIAQLREHLKTLELQMAKAASCHAVIAADLKSSSTSSVLVDESLPYGQDSDPTIPMDLSSGVTASVEGMIARGEQADAAQLPEVETKDQEANTPERRELFPDPAAEPPVPEAASSSTKQPKKRAKAKAQGKAKAKAAPSQPAEPAQPEAEAGGSAPEPDDGKVAADGKMEPAQRLPGQRIQKPALKLLKESKADPAVWFHVQELHKALKFHKLTDKKEVPKYDFWSLSMYWQTKRVGLLQKQESGFVHVTSFGCTWCKNIAMCAHAARMFINFVGGDKPVAKCKPLDDEVVVAYLNSLTELVKAVGIADSLGLSLEDIEI</sequence>
<keyword evidence="3" id="KW-1185">Reference proteome</keyword>
<feature type="compositionally biased region" description="Basic and acidic residues" evidence="1">
    <location>
        <begin position="219"/>
        <end position="235"/>
    </location>
</feature>
<feature type="compositionally biased region" description="Basic and acidic residues" evidence="1">
    <location>
        <begin position="294"/>
        <end position="306"/>
    </location>
</feature>
<feature type="compositionally biased region" description="Polar residues" evidence="1">
    <location>
        <begin position="8"/>
        <end position="17"/>
    </location>
</feature>
<dbReference type="Proteomes" id="UP001642484">
    <property type="component" value="Unassembled WGS sequence"/>
</dbReference>
<name>A0ABP0PK47_9DINO</name>
<feature type="compositionally biased region" description="Basic and acidic residues" evidence="1">
    <location>
        <begin position="74"/>
        <end position="84"/>
    </location>
</feature>
<feature type="compositionally biased region" description="Acidic residues" evidence="1">
    <location>
        <begin position="22"/>
        <end position="32"/>
    </location>
</feature>
<dbReference type="EMBL" id="CAXAMN010023139">
    <property type="protein sequence ID" value="CAK9075409.1"/>
    <property type="molecule type" value="Genomic_DNA"/>
</dbReference>
<feature type="region of interest" description="Disordered" evidence="1">
    <location>
        <begin position="1"/>
        <end position="107"/>
    </location>
</feature>
<feature type="compositionally biased region" description="Polar residues" evidence="1">
    <location>
        <begin position="93"/>
        <end position="104"/>
    </location>
</feature>
<feature type="compositionally biased region" description="Low complexity" evidence="1">
    <location>
        <begin position="270"/>
        <end position="291"/>
    </location>
</feature>
<feature type="compositionally biased region" description="Basic residues" evidence="1">
    <location>
        <begin position="254"/>
        <end position="269"/>
    </location>
</feature>
<evidence type="ECO:0000256" key="1">
    <source>
        <dbReference type="SAM" id="MobiDB-lite"/>
    </source>
</evidence>
<evidence type="ECO:0000313" key="3">
    <source>
        <dbReference type="Proteomes" id="UP001642484"/>
    </source>
</evidence>
<gene>
    <name evidence="2" type="ORF">CCMP2556_LOCUS37120</name>
</gene>
<feature type="compositionally biased region" description="Acidic residues" evidence="1">
    <location>
        <begin position="42"/>
        <end position="54"/>
    </location>
</feature>